<dbReference type="AlphaFoldDB" id="A0A9X1QSM4"/>
<keyword evidence="2" id="KW-0238">DNA-binding</keyword>
<dbReference type="InterPro" id="IPR028978">
    <property type="entry name" value="Chorismate_lyase_/UTRA_dom_sf"/>
</dbReference>
<dbReference type="GO" id="GO:0003700">
    <property type="term" value="F:DNA-binding transcription factor activity"/>
    <property type="evidence" value="ECO:0007669"/>
    <property type="project" value="InterPro"/>
</dbReference>
<keyword evidence="1" id="KW-0805">Transcription regulation</keyword>
<dbReference type="InterPro" id="IPR050679">
    <property type="entry name" value="Bact_HTH_transcr_reg"/>
</dbReference>
<evidence type="ECO:0000256" key="3">
    <source>
        <dbReference type="ARBA" id="ARBA00023163"/>
    </source>
</evidence>
<dbReference type="Gene3D" id="3.40.1410.10">
    <property type="entry name" value="Chorismate lyase-like"/>
    <property type="match status" value="1"/>
</dbReference>
<keyword evidence="6" id="KW-1185">Reference proteome</keyword>
<dbReference type="InterPro" id="IPR036388">
    <property type="entry name" value="WH-like_DNA-bd_sf"/>
</dbReference>
<dbReference type="PRINTS" id="PR00035">
    <property type="entry name" value="HTHGNTR"/>
</dbReference>
<evidence type="ECO:0000313" key="5">
    <source>
        <dbReference type="EMBL" id="MCF4007465.1"/>
    </source>
</evidence>
<reference evidence="5" key="1">
    <citation type="submission" date="2022-01" db="EMBL/GenBank/DDBJ databases">
        <title>Corynebacterium sp. nov isolated from isolated from the feces of the greater white-fronted geese (Anser albifrons) at Poyang Lake, PR China.</title>
        <authorList>
            <person name="Liu Q."/>
        </authorList>
    </citation>
    <scope>NUCLEOTIDE SEQUENCE</scope>
    <source>
        <strain evidence="5">JCM 32435</strain>
    </source>
</reference>
<organism evidence="5 6">
    <name type="scientific">Corynebacterium uropygiale</name>
    <dbReference type="NCBI Taxonomy" id="1775911"/>
    <lineage>
        <taxon>Bacteria</taxon>
        <taxon>Bacillati</taxon>
        <taxon>Actinomycetota</taxon>
        <taxon>Actinomycetes</taxon>
        <taxon>Mycobacteriales</taxon>
        <taxon>Corynebacteriaceae</taxon>
        <taxon>Corynebacterium</taxon>
    </lineage>
</organism>
<dbReference type="InterPro" id="IPR000524">
    <property type="entry name" value="Tscrpt_reg_HTH_GntR"/>
</dbReference>
<dbReference type="InterPro" id="IPR036390">
    <property type="entry name" value="WH_DNA-bd_sf"/>
</dbReference>
<dbReference type="SMART" id="SM00866">
    <property type="entry name" value="UTRA"/>
    <property type="match status" value="1"/>
</dbReference>
<evidence type="ECO:0000313" key="6">
    <source>
        <dbReference type="Proteomes" id="UP001139336"/>
    </source>
</evidence>
<gene>
    <name evidence="5" type="ORF">L1O03_09840</name>
</gene>
<dbReference type="PROSITE" id="PS50949">
    <property type="entry name" value="HTH_GNTR"/>
    <property type="match status" value="1"/>
</dbReference>
<dbReference type="Proteomes" id="UP001139336">
    <property type="component" value="Unassembled WGS sequence"/>
</dbReference>
<dbReference type="CDD" id="cd07377">
    <property type="entry name" value="WHTH_GntR"/>
    <property type="match status" value="1"/>
</dbReference>
<dbReference type="GO" id="GO:0003677">
    <property type="term" value="F:DNA binding"/>
    <property type="evidence" value="ECO:0007669"/>
    <property type="project" value="UniProtKB-KW"/>
</dbReference>
<protein>
    <submittedName>
        <fullName evidence="5">GntR family transcriptional regulator</fullName>
    </submittedName>
</protein>
<evidence type="ECO:0000256" key="1">
    <source>
        <dbReference type="ARBA" id="ARBA00023015"/>
    </source>
</evidence>
<dbReference type="GO" id="GO:0045892">
    <property type="term" value="P:negative regulation of DNA-templated transcription"/>
    <property type="evidence" value="ECO:0007669"/>
    <property type="project" value="TreeGrafter"/>
</dbReference>
<dbReference type="SUPFAM" id="SSF46785">
    <property type="entry name" value="Winged helix' DNA-binding domain"/>
    <property type="match status" value="1"/>
</dbReference>
<dbReference type="SUPFAM" id="SSF64288">
    <property type="entry name" value="Chorismate lyase-like"/>
    <property type="match status" value="1"/>
</dbReference>
<evidence type="ECO:0000259" key="4">
    <source>
        <dbReference type="PROSITE" id="PS50949"/>
    </source>
</evidence>
<accession>A0A9X1QSM4</accession>
<dbReference type="SMART" id="SM00345">
    <property type="entry name" value="HTH_GNTR"/>
    <property type="match status" value="1"/>
</dbReference>
<dbReference type="InterPro" id="IPR011663">
    <property type="entry name" value="UTRA"/>
</dbReference>
<dbReference type="Pfam" id="PF07702">
    <property type="entry name" value="UTRA"/>
    <property type="match status" value="1"/>
</dbReference>
<evidence type="ECO:0000256" key="2">
    <source>
        <dbReference type="ARBA" id="ARBA00023125"/>
    </source>
</evidence>
<proteinExistence type="predicted"/>
<comment type="caution">
    <text evidence="5">The sequence shown here is derived from an EMBL/GenBank/DDBJ whole genome shotgun (WGS) entry which is preliminary data.</text>
</comment>
<dbReference type="RefSeq" id="WP_236119604.1">
    <property type="nucleotide sequence ID" value="NZ_JAKGSI010000005.1"/>
</dbReference>
<dbReference type="Gene3D" id="1.10.10.10">
    <property type="entry name" value="Winged helix-like DNA-binding domain superfamily/Winged helix DNA-binding domain"/>
    <property type="match status" value="1"/>
</dbReference>
<keyword evidence="3" id="KW-0804">Transcription</keyword>
<dbReference type="EMBL" id="JAKGSI010000005">
    <property type="protein sequence ID" value="MCF4007465.1"/>
    <property type="molecule type" value="Genomic_DNA"/>
</dbReference>
<dbReference type="PANTHER" id="PTHR44846:SF17">
    <property type="entry name" value="GNTR-FAMILY TRANSCRIPTIONAL REGULATOR"/>
    <property type="match status" value="1"/>
</dbReference>
<dbReference type="Pfam" id="PF00392">
    <property type="entry name" value="GntR"/>
    <property type="match status" value="1"/>
</dbReference>
<feature type="domain" description="HTH gntR-type" evidence="4">
    <location>
        <begin position="26"/>
        <end position="96"/>
    </location>
</feature>
<sequence length="260" mass="28940">MHRDDHNVVNEYGLSTEPPGFGQHPKAAYVTIADAIRSDIRAHRVKPGQRLPAERDLVEQYQVARMTVRHALDLLQLEGLIDRRRGRHGGTFVRAEPPSVNLLRLGENAEVLRRQGYNVRITPWVNRIEAPTVEIADTLGDPEYVHYVCQELVFNDMSAAVLRTHCRVDHEPTLSEDAVEESIGRLLEDSTSSTEDTISIGAATDTERDLLGVPPNLPLLRVTRLGYDSAGQCVYCMSIALRSEILTLEVKNDKNRGGGG</sequence>
<dbReference type="PANTHER" id="PTHR44846">
    <property type="entry name" value="MANNOSYL-D-GLYCERATE TRANSPORT/METABOLISM SYSTEM REPRESSOR MNGR-RELATED"/>
    <property type="match status" value="1"/>
</dbReference>
<name>A0A9X1QSM4_9CORY</name>